<gene>
    <name evidence="2" type="ordered locus">Haur_0815</name>
</gene>
<name>A9AXP9_HERA2</name>
<dbReference type="AlphaFoldDB" id="A9AXP9"/>
<evidence type="ECO:0000256" key="1">
    <source>
        <dbReference type="SAM" id="Phobius"/>
    </source>
</evidence>
<feature type="transmembrane region" description="Helical" evidence="1">
    <location>
        <begin position="12"/>
        <end position="41"/>
    </location>
</feature>
<protein>
    <submittedName>
        <fullName evidence="2">Uncharacterized protein</fullName>
    </submittedName>
</protein>
<dbReference type="STRING" id="316274.Haur_0815"/>
<evidence type="ECO:0000313" key="2">
    <source>
        <dbReference type="EMBL" id="ABX03463.1"/>
    </source>
</evidence>
<evidence type="ECO:0000313" key="3">
    <source>
        <dbReference type="Proteomes" id="UP000000787"/>
    </source>
</evidence>
<keyword evidence="3" id="KW-1185">Reference proteome</keyword>
<keyword evidence="1" id="KW-0812">Transmembrane</keyword>
<keyword evidence="1" id="KW-0472">Membrane</keyword>
<sequence>MHLLSVSVGGWGIYISLITFGIVGILIVVMNLWLLVLLGRIQKMPSSHAKGSWWLININLLEPITTSCWLVSLTLITGDDFYRSLWTISETLWQWGFLTGSLGQSNIEMLLFCLSFYWPMLLSLVIVPMFGLLGRHITRQTARLSLKYGLLRIYGVYIALIAVQEATYFPLLFGVFGLSMYVYRKMYDHAKTILQHPSQAVTIHNQQLAIGSVNPETSQISTIME</sequence>
<keyword evidence="1" id="KW-1133">Transmembrane helix</keyword>
<accession>A9AXP9</accession>
<feature type="transmembrane region" description="Helical" evidence="1">
    <location>
        <begin position="53"/>
        <end position="76"/>
    </location>
</feature>
<dbReference type="HOGENOM" id="CLU_1228531_0_0_0"/>
<dbReference type="Proteomes" id="UP000000787">
    <property type="component" value="Chromosome"/>
</dbReference>
<dbReference type="BioCyc" id="HAUR316274:GHYA-828-MONOMER"/>
<proteinExistence type="predicted"/>
<reference evidence="2 3" key="1">
    <citation type="journal article" date="2011" name="Stand. Genomic Sci.">
        <title>Complete genome sequence of the filamentous gliding predatory bacterium Herpetosiphon aurantiacus type strain (114-95(T)).</title>
        <authorList>
            <person name="Kiss H."/>
            <person name="Nett M."/>
            <person name="Domin N."/>
            <person name="Martin K."/>
            <person name="Maresca J.A."/>
            <person name="Copeland A."/>
            <person name="Lapidus A."/>
            <person name="Lucas S."/>
            <person name="Berry K.W."/>
            <person name="Glavina Del Rio T."/>
            <person name="Dalin E."/>
            <person name="Tice H."/>
            <person name="Pitluck S."/>
            <person name="Richardson P."/>
            <person name="Bruce D."/>
            <person name="Goodwin L."/>
            <person name="Han C."/>
            <person name="Detter J.C."/>
            <person name="Schmutz J."/>
            <person name="Brettin T."/>
            <person name="Land M."/>
            <person name="Hauser L."/>
            <person name="Kyrpides N.C."/>
            <person name="Ivanova N."/>
            <person name="Goker M."/>
            <person name="Woyke T."/>
            <person name="Klenk H.P."/>
            <person name="Bryant D.A."/>
        </authorList>
    </citation>
    <scope>NUCLEOTIDE SEQUENCE [LARGE SCALE GENOMIC DNA]</scope>
    <source>
        <strain evidence="3">ATCC 23779 / DSM 785 / 114-95</strain>
    </source>
</reference>
<dbReference type="EMBL" id="CP000875">
    <property type="protein sequence ID" value="ABX03463.1"/>
    <property type="molecule type" value="Genomic_DNA"/>
</dbReference>
<dbReference type="KEGG" id="hau:Haur_0815"/>
<feature type="transmembrane region" description="Helical" evidence="1">
    <location>
        <begin position="109"/>
        <end position="133"/>
    </location>
</feature>
<dbReference type="InParanoid" id="A9AXP9"/>
<organism evidence="2 3">
    <name type="scientific">Herpetosiphon aurantiacus (strain ATCC 23779 / DSM 785 / 114-95)</name>
    <dbReference type="NCBI Taxonomy" id="316274"/>
    <lineage>
        <taxon>Bacteria</taxon>
        <taxon>Bacillati</taxon>
        <taxon>Chloroflexota</taxon>
        <taxon>Chloroflexia</taxon>
        <taxon>Herpetosiphonales</taxon>
        <taxon>Herpetosiphonaceae</taxon>
        <taxon>Herpetosiphon</taxon>
    </lineage>
</organism>